<dbReference type="InterPro" id="IPR003838">
    <property type="entry name" value="ABC3_permease_C"/>
</dbReference>
<dbReference type="Pfam" id="PF02687">
    <property type="entry name" value="FtsX"/>
    <property type="match status" value="1"/>
</dbReference>
<dbReference type="PANTHER" id="PTHR30572:SF4">
    <property type="entry name" value="ABC TRANSPORTER PERMEASE YTRF"/>
    <property type="match status" value="1"/>
</dbReference>
<dbReference type="InterPro" id="IPR025857">
    <property type="entry name" value="MacB_PCD"/>
</dbReference>
<name>A0A1G8A5Z0_ANETH</name>
<reference evidence="11 12" key="1">
    <citation type="submission" date="2016-10" db="EMBL/GenBank/DDBJ databases">
        <authorList>
            <person name="de Groot N.N."/>
        </authorList>
    </citation>
    <scope>NUCLEOTIDE SEQUENCE [LARGE SCALE GENOMIC DNA]</scope>
    <source>
        <strain evidence="11 12">L 420-91</strain>
    </source>
</reference>
<feature type="domain" description="MacB-like periplasmic core" evidence="9">
    <location>
        <begin position="21"/>
        <end position="239"/>
    </location>
</feature>
<dbReference type="Pfam" id="PF12704">
    <property type="entry name" value="MacB_PCD"/>
    <property type="match status" value="1"/>
</dbReference>
<feature type="transmembrane region" description="Helical" evidence="7">
    <location>
        <begin position="356"/>
        <end position="379"/>
    </location>
</feature>
<evidence type="ECO:0000256" key="1">
    <source>
        <dbReference type="ARBA" id="ARBA00004651"/>
    </source>
</evidence>
<dbReference type="GO" id="GO:0005886">
    <property type="term" value="C:plasma membrane"/>
    <property type="evidence" value="ECO:0007669"/>
    <property type="project" value="UniProtKB-SubCell"/>
</dbReference>
<dbReference type="InterPro" id="IPR050250">
    <property type="entry name" value="Macrolide_Exporter_MacB"/>
</dbReference>
<comment type="subcellular location">
    <subcellularLocation>
        <location evidence="1">Cell membrane</location>
        <topology evidence="1">Multi-pass membrane protein</topology>
    </subcellularLocation>
</comment>
<gene>
    <name evidence="10" type="ORF">K3F53_03300</name>
    <name evidence="11" type="ORF">SAMN04489735_101431</name>
</gene>
<dbReference type="EMBL" id="CP080764">
    <property type="protein sequence ID" value="QYY43323.1"/>
    <property type="molecule type" value="Genomic_DNA"/>
</dbReference>
<evidence type="ECO:0000313" key="13">
    <source>
        <dbReference type="Proteomes" id="UP000826616"/>
    </source>
</evidence>
<dbReference type="GeneID" id="97140384"/>
<keyword evidence="5 7" id="KW-0472">Membrane</keyword>
<feature type="transmembrane region" description="Helical" evidence="7">
    <location>
        <begin position="21"/>
        <end position="42"/>
    </location>
</feature>
<reference evidence="10 13" key="2">
    <citation type="submission" date="2021-08" db="EMBL/GenBank/DDBJ databases">
        <title>Complete genome sequence of the strain Aneurinibacillus thermoaerophilus CCM 8960.</title>
        <authorList>
            <person name="Musilova J."/>
            <person name="Kourilova X."/>
            <person name="Pernicova I."/>
            <person name="Bezdicek M."/>
            <person name="Lengerova M."/>
            <person name="Obruca S."/>
            <person name="Sedlar K."/>
        </authorList>
    </citation>
    <scope>NUCLEOTIDE SEQUENCE [LARGE SCALE GENOMIC DNA]</scope>
    <source>
        <strain evidence="10 13">CCM 8960</strain>
    </source>
</reference>
<evidence type="ECO:0000256" key="3">
    <source>
        <dbReference type="ARBA" id="ARBA00022692"/>
    </source>
</evidence>
<organism evidence="11 12">
    <name type="scientific">Aneurinibacillus thermoaerophilus</name>
    <dbReference type="NCBI Taxonomy" id="143495"/>
    <lineage>
        <taxon>Bacteria</taxon>
        <taxon>Bacillati</taxon>
        <taxon>Bacillota</taxon>
        <taxon>Bacilli</taxon>
        <taxon>Bacillales</taxon>
        <taxon>Paenibacillaceae</taxon>
        <taxon>Aneurinibacillus group</taxon>
        <taxon>Aneurinibacillus</taxon>
    </lineage>
</organism>
<keyword evidence="3 7" id="KW-0812">Transmembrane</keyword>
<feature type="transmembrane region" description="Helical" evidence="7">
    <location>
        <begin position="317"/>
        <end position="350"/>
    </location>
</feature>
<dbReference type="AlphaFoldDB" id="A0A1G8A5Z0"/>
<keyword evidence="13" id="KW-1185">Reference proteome</keyword>
<feature type="transmembrane region" description="Helical" evidence="7">
    <location>
        <begin position="269"/>
        <end position="296"/>
    </location>
</feature>
<evidence type="ECO:0000313" key="12">
    <source>
        <dbReference type="Proteomes" id="UP000198956"/>
    </source>
</evidence>
<evidence type="ECO:0000256" key="2">
    <source>
        <dbReference type="ARBA" id="ARBA00022475"/>
    </source>
</evidence>
<evidence type="ECO:0000256" key="5">
    <source>
        <dbReference type="ARBA" id="ARBA00023136"/>
    </source>
</evidence>
<dbReference type="PANTHER" id="PTHR30572">
    <property type="entry name" value="MEMBRANE COMPONENT OF TRANSPORTER-RELATED"/>
    <property type="match status" value="1"/>
</dbReference>
<dbReference type="EMBL" id="FNDE01000014">
    <property type="protein sequence ID" value="SDH16395.1"/>
    <property type="molecule type" value="Genomic_DNA"/>
</dbReference>
<evidence type="ECO:0000313" key="11">
    <source>
        <dbReference type="EMBL" id="SDH16395.1"/>
    </source>
</evidence>
<dbReference type="OrthoDB" id="9770036at2"/>
<dbReference type="Proteomes" id="UP000198956">
    <property type="component" value="Unassembled WGS sequence"/>
</dbReference>
<accession>A0A1G8A5Z0</accession>
<proteinExistence type="inferred from homology"/>
<dbReference type="GO" id="GO:0022857">
    <property type="term" value="F:transmembrane transporter activity"/>
    <property type="evidence" value="ECO:0007669"/>
    <property type="project" value="TreeGrafter"/>
</dbReference>
<evidence type="ECO:0000256" key="6">
    <source>
        <dbReference type="ARBA" id="ARBA00038076"/>
    </source>
</evidence>
<feature type="domain" description="ABC3 transporter permease C-terminal" evidence="8">
    <location>
        <begin position="276"/>
        <end position="389"/>
    </location>
</feature>
<sequence length="396" mass="43828">MRLLESLSMALDGLRANKLRSFLTMLGIIIGIASVIAVMTLGKGGESAVVQQVSKFGQNKFMVYTRYDTEEPEDPNALTLEDAEYLPQVSPYISAAVANSYVGNTELYWLNKKKTVEVRATTAQLPAVQPTLHMVQGRFFTDEDDKNRRPVIVLEDGAAQELFGTENPIGQRVRFNDRSVVVIGVFKQEKVSFDFSKAKSAFVPFRFANELSENQTVSNIEMTAISKEALRPAMKQVKDYLNRKHNHKDYYEVLSMEDNIKEFSQMTGMITLIFSIVAGISLVVGGIGVMNIMLVSVTERTREIGIRKALGAQRKDILLQFLLESMILSLIGGLIGALLGIGISAIGFSYANIPLLISWETVLLAFSVSSSIGIFFGLYPANKAAKLNPIEALRYE</sequence>
<dbReference type="RefSeq" id="WP_057899820.1">
    <property type="nucleotide sequence ID" value="NZ_CP080764.1"/>
</dbReference>
<keyword evidence="2" id="KW-1003">Cell membrane</keyword>
<evidence type="ECO:0000256" key="4">
    <source>
        <dbReference type="ARBA" id="ARBA00022989"/>
    </source>
</evidence>
<evidence type="ECO:0000313" key="10">
    <source>
        <dbReference type="EMBL" id="QYY43323.1"/>
    </source>
</evidence>
<evidence type="ECO:0000259" key="8">
    <source>
        <dbReference type="Pfam" id="PF02687"/>
    </source>
</evidence>
<protein>
    <submittedName>
        <fullName evidence="10">ABC transporter permease</fullName>
    </submittedName>
    <submittedName>
        <fullName evidence="11">Putative ABC transport system permease protein</fullName>
    </submittedName>
</protein>
<keyword evidence="4 7" id="KW-1133">Transmembrane helix</keyword>
<evidence type="ECO:0000256" key="7">
    <source>
        <dbReference type="SAM" id="Phobius"/>
    </source>
</evidence>
<dbReference type="Proteomes" id="UP000826616">
    <property type="component" value="Chromosome"/>
</dbReference>
<comment type="similarity">
    <text evidence="6">Belongs to the ABC-4 integral membrane protein family.</text>
</comment>
<evidence type="ECO:0000259" key="9">
    <source>
        <dbReference type="Pfam" id="PF12704"/>
    </source>
</evidence>